<feature type="transmembrane region" description="Helical" evidence="7">
    <location>
        <begin position="34"/>
        <end position="54"/>
    </location>
</feature>
<accession>A0A370L118</accession>
<evidence type="ECO:0000256" key="7">
    <source>
        <dbReference type="SAM" id="Phobius"/>
    </source>
</evidence>
<comment type="caution">
    <text evidence="8">The sequence shown here is derived from an EMBL/GenBank/DDBJ whole genome shotgun (WGS) entry which is preliminary data.</text>
</comment>
<dbReference type="Pfam" id="PF02534">
    <property type="entry name" value="T4SS-DNA_transf"/>
    <property type="match status" value="1"/>
</dbReference>
<evidence type="ECO:0000256" key="1">
    <source>
        <dbReference type="ARBA" id="ARBA00004651"/>
    </source>
</evidence>
<dbReference type="GO" id="GO:0005886">
    <property type="term" value="C:plasma membrane"/>
    <property type="evidence" value="ECO:0007669"/>
    <property type="project" value="UniProtKB-SubCell"/>
</dbReference>
<dbReference type="EMBL" id="QQTP01000014">
    <property type="protein sequence ID" value="RDJ21081.1"/>
    <property type="molecule type" value="Genomic_DNA"/>
</dbReference>
<comment type="subcellular location">
    <subcellularLocation>
        <location evidence="1">Cell membrane</location>
        <topology evidence="1">Multi-pass membrane protein</topology>
    </subcellularLocation>
</comment>
<evidence type="ECO:0000313" key="8">
    <source>
        <dbReference type="EMBL" id="RDJ21081.1"/>
    </source>
</evidence>
<keyword evidence="5 7" id="KW-1133">Transmembrane helix</keyword>
<sequence length="554" mass="60646">MTNRPAGPVGMAMAAVVFYVIYRGLIALDAWEPLIWLYTLLIAYCLLSIVRGLWTEFQWLRLLRAMKTASGIFGRTDNPTASDAETFGLKFSNPDGNGIPLGGVGNKIIYYDGPAPISIRAATNAGKTESSSASICFALGAHRNIIATAKGAELAYLAGPCRHDVLKQNVIFIDPWREMRKFGLPSHDFNPVGHFPDYVGKPELIDKAKATVLTLMPESANASGENKIFRVTARDVSAWLLIKLAINQAETGELCCNLPYLHGLIGGSNADLQNFLSEMIACDLHNGSVRRAAERVRAMIERNPKFAEVVLKEALTALEPYDPAGPLGETTNYSNFNPRDLKTPGKPTSIFIVVPAEKALLYGQNTGLCINALIDICIEANRFEPRVSIIADEFASYGVLPSALPALYLGRSRGVQLITYVQDTQSYERYGKEASAFTTQSEVVVAFSIRSTKDAKEYSERSGQRSIVTESIGVPQQSGATPGYSTTLSERGIPHYRPDEFLHLADFTAAVFFKQNPPIIVDLVSYRAVDGWYQHAKPMPGAPPLKDIPVKYKA</sequence>
<protein>
    <recommendedName>
        <fullName evidence="10">Type IV secretory system conjugative DNA transfer family protein</fullName>
    </recommendedName>
</protein>
<dbReference type="RefSeq" id="WP_114831535.1">
    <property type="nucleotide sequence ID" value="NZ_QQTO01000016.1"/>
</dbReference>
<keyword evidence="3" id="KW-1003">Cell membrane</keyword>
<keyword evidence="4 7" id="KW-0812">Transmembrane</keyword>
<feature type="transmembrane region" description="Helical" evidence="7">
    <location>
        <begin position="6"/>
        <end position="22"/>
    </location>
</feature>
<dbReference type="AlphaFoldDB" id="A0A370L118"/>
<name>A0A370L118_9HYPH</name>
<keyword evidence="9" id="KW-1185">Reference proteome</keyword>
<keyword evidence="6 7" id="KW-0472">Membrane</keyword>
<dbReference type="InterPro" id="IPR051539">
    <property type="entry name" value="T4SS-coupling_protein"/>
</dbReference>
<evidence type="ECO:0000313" key="9">
    <source>
        <dbReference type="Proteomes" id="UP000255207"/>
    </source>
</evidence>
<dbReference type="InterPro" id="IPR027417">
    <property type="entry name" value="P-loop_NTPase"/>
</dbReference>
<reference evidence="9" key="1">
    <citation type="submission" date="2018-07" db="EMBL/GenBank/DDBJ databases">
        <authorList>
            <person name="Safronova V.I."/>
            <person name="Chirak E.R."/>
            <person name="Sazanova A.L."/>
        </authorList>
    </citation>
    <scope>NUCLEOTIDE SEQUENCE [LARGE SCALE GENOMIC DNA]</scope>
    <source>
        <strain evidence="9">RCAM04685</strain>
    </source>
</reference>
<evidence type="ECO:0000256" key="4">
    <source>
        <dbReference type="ARBA" id="ARBA00022692"/>
    </source>
</evidence>
<dbReference type="CDD" id="cd01127">
    <property type="entry name" value="TrwB_TraG_TraD_VirD4"/>
    <property type="match status" value="1"/>
</dbReference>
<comment type="similarity">
    <text evidence="2">Belongs to the VirD4/TraG family.</text>
</comment>
<organism evidence="8 9">
    <name type="scientific">Bosea caraganae</name>
    <dbReference type="NCBI Taxonomy" id="2763117"/>
    <lineage>
        <taxon>Bacteria</taxon>
        <taxon>Pseudomonadati</taxon>
        <taxon>Pseudomonadota</taxon>
        <taxon>Alphaproteobacteria</taxon>
        <taxon>Hyphomicrobiales</taxon>
        <taxon>Boseaceae</taxon>
        <taxon>Bosea</taxon>
    </lineage>
</organism>
<evidence type="ECO:0000256" key="6">
    <source>
        <dbReference type="ARBA" id="ARBA00023136"/>
    </source>
</evidence>
<evidence type="ECO:0000256" key="2">
    <source>
        <dbReference type="ARBA" id="ARBA00008806"/>
    </source>
</evidence>
<gene>
    <name evidence="8" type="ORF">DWE98_22425</name>
</gene>
<dbReference type="PANTHER" id="PTHR37937">
    <property type="entry name" value="CONJUGATIVE TRANSFER: DNA TRANSPORT"/>
    <property type="match status" value="1"/>
</dbReference>
<dbReference type="OrthoDB" id="9759295at2"/>
<evidence type="ECO:0000256" key="3">
    <source>
        <dbReference type="ARBA" id="ARBA00022475"/>
    </source>
</evidence>
<dbReference type="PANTHER" id="PTHR37937:SF1">
    <property type="entry name" value="CONJUGATIVE TRANSFER: DNA TRANSPORT"/>
    <property type="match status" value="1"/>
</dbReference>
<dbReference type="Proteomes" id="UP000255207">
    <property type="component" value="Unassembled WGS sequence"/>
</dbReference>
<dbReference type="SUPFAM" id="SSF52540">
    <property type="entry name" value="P-loop containing nucleoside triphosphate hydrolases"/>
    <property type="match status" value="1"/>
</dbReference>
<evidence type="ECO:0008006" key="10">
    <source>
        <dbReference type="Google" id="ProtNLM"/>
    </source>
</evidence>
<evidence type="ECO:0000256" key="5">
    <source>
        <dbReference type="ARBA" id="ARBA00022989"/>
    </source>
</evidence>
<dbReference type="InterPro" id="IPR003688">
    <property type="entry name" value="TraG/VirD4"/>
</dbReference>
<proteinExistence type="inferred from homology"/>
<dbReference type="Gene3D" id="3.40.50.300">
    <property type="entry name" value="P-loop containing nucleotide triphosphate hydrolases"/>
    <property type="match status" value="1"/>
</dbReference>